<name>A0AAD3CHX9_9STRA</name>
<sequence length="425" mass="47249">MITRESLIFLAFFLLVSSSCLNKSSVFADAASITTDPNIESSSEEFLFEKIDNEVESTQKEYKDNASSSPSATTLVSSNQQEEALTDETNKTTNFRIKWGSPHLHTPKDLHTTSIDGQTSPPFPIPNAHTTIPKTYITHPPPESFQITAKIAHNSKGSYFDTSNDLPKIPFLECNSIGTATPSIPSQQLYFRSFPKSAHPSKFTYTRGFLIPLTKIEMETTSGEKKIFESGQVIWVDGEYRLVSAEKHDLYVMIVDVSKFSETKVMNMFANHQKQDCVDAKVPTKTLVQNQLQKVPLRKVLLTSLGVSLSSMMTYLWIKVAPLQLAVGIGGLCMIGGGTLATMTIGDMLCNELQEYVDKQKAAVDADADVQMVEEMEISENTEVDEVQPEENIGEDEDDPNGKEETNTTDDENDEYPSLIQKIKK</sequence>
<feature type="compositionally biased region" description="Acidic residues" evidence="1">
    <location>
        <begin position="377"/>
        <end position="399"/>
    </location>
</feature>
<evidence type="ECO:0000313" key="4">
    <source>
        <dbReference type="Proteomes" id="UP001054902"/>
    </source>
</evidence>
<proteinExistence type="predicted"/>
<accession>A0AAD3CHX9</accession>
<comment type="caution">
    <text evidence="3">The sequence shown here is derived from an EMBL/GenBank/DDBJ whole genome shotgun (WGS) entry which is preliminary data.</text>
</comment>
<feature type="region of interest" description="Disordered" evidence="1">
    <location>
        <begin position="62"/>
        <end position="88"/>
    </location>
</feature>
<evidence type="ECO:0000256" key="1">
    <source>
        <dbReference type="SAM" id="MobiDB-lite"/>
    </source>
</evidence>
<keyword evidence="2" id="KW-0732">Signal</keyword>
<dbReference type="PROSITE" id="PS51257">
    <property type="entry name" value="PROKAR_LIPOPROTEIN"/>
    <property type="match status" value="1"/>
</dbReference>
<keyword evidence="4" id="KW-1185">Reference proteome</keyword>
<feature type="compositionally biased region" description="Low complexity" evidence="1">
    <location>
        <begin position="66"/>
        <end position="78"/>
    </location>
</feature>
<evidence type="ECO:0000256" key="2">
    <source>
        <dbReference type="SAM" id="SignalP"/>
    </source>
</evidence>
<dbReference type="AlphaFoldDB" id="A0AAD3CHX9"/>
<gene>
    <name evidence="3" type="ORF">CTEN210_01608</name>
</gene>
<protein>
    <submittedName>
        <fullName evidence="3">Uncharacterized protein</fullName>
    </submittedName>
</protein>
<evidence type="ECO:0000313" key="3">
    <source>
        <dbReference type="EMBL" id="GFH45134.1"/>
    </source>
</evidence>
<feature type="region of interest" description="Disordered" evidence="1">
    <location>
        <begin position="377"/>
        <end position="425"/>
    </location>
</feature>
<feature type="signal peptide" evidence="2">
    <location>
        <begin position="1"/>
        <end position="18"/>
    </location>
</feature>
<organism evidence="3 4">
    <name type="scientific">Chaetoceros tenuissimus</name>
    <dbReference type="NCBI Taxonomy" id="426638"/>
    <lineage>
        <taxon>Eukaryota</taxon>
        <taxon>Sar</taxon>
        <taxon>Stramenopiles</taxon>
        <taxon>Ochrophyta</taxon>
        <taxon>Bacillariophyta</taxon>
        <taxon>Coscinodiscophyceae</taxon>
        <taxon>Chaetocerotophycidae</taxon>
        <taxon>Chaetocerotales</taxon>
        <taxon>Chaetocerotaceae</taxon>
        <taxon>Chaetoceros</taxon>
    </lineage>
</organism>
<dbReference type="Proteomes" id="UP001054902">
    <property type="component" value="Unassembled WGS sequence"/>
</dbReference>
<dbReference type="EMBL" id="BLLK01000020">
    <property type="protein sequence ID" value="GFH45134.1"/>
    <property type="molecule type" value="Genomic_DNA"/>
</dbReference>
<feature type="chain" id="PRO_5042006033" evidence="2">
    <location>
        <begin position="19"/>
        <end position="425"/>
    </location>
</feature>
<reference evidence="3 4" key="1">
    <citation type="journal article" date="2021" name="Sci. Rep.">
        <title>The genome of the diatom Chaetoceros tenuissimus carries an ancient integrated fragment of an extant virus.</title>
        <authorList>
            <person name="Hongo Y."/>
            <person name="Kimura K."/>
            <person name="Takaki Y."/>
            <person name="Yoshida Y."/>
            <person name="Baba S."/>
            <person name="Kobayashi G."/>
            <person name="Nagasaki K."/>
            <person name="Hano T."/>
            <person name="Tomaru Y."/>
        </authorList>
    </citation>
    <scope>NUCLEOTIDE SEQUENCE [LARGE SCALE GENOMIC DNA]</scope>
    <source>
        <strain evidence="3 4">NIES-3715</strain>
    </source>
</reference>